<dbReference type="Pfam" id="PF01695">
    <property type="entry name" value="IstB_IS21"/>
    <property type="match status" value="1"/>
</dbReference>
<dbReference type="PANTHER" id="PTHR30050:SF4">
    <property type="entry name" value="ATP-BINDING PROTEIN RV3427C IN INSERTION SEQUENCE-RELATED"/>
    <property type="match status" value="1"/>
</dbReference>
<dbReference type="SUPFAM" id="SSF52540">
    <property type="entry name" value="P-loop containing nucleoside triphosphate hydrolases"/>
    <property type="match status" value="1"/>
</dbReference>
<keyword evidence="2" id="KW-0547">Nucleotide-binding</keyword>
<reference evidence="2" key="1">
    <citation type="journal article" date="2021" name="Proc. Natl. Acad. Sci. U.S.A.">
        <title>A Catalog of Tens of Thousands of Viruses from Human Metagenomes Reveals Hidden Associations with Chronic Diseases.</title>
        <authorList>
            <person name="Tisza M.J."/>
            <person name="Buck C.B."/>
        </authorList>
    </citation>
    <scope>NUCLEOTIDE SEQUENCE</scope>
    <source>
        <strain evidence="2">CtCuC1</strain>
    </source>
</reference>
<dbReference type="CDD" id="cd00009">
    <property type="entry name" value="AAA"/>
    <property type="match status" value="1"/>
</dbReference>
<keyword evidence="2" id="KW-0378">Hydrolase</keyword>
<protein>
    <submittedName>
        <fullName evidence="2">Replicative helicase</fullName>
    </submittedName>
</protein>
<evidence type="ECO:0000313" key="2">
    <source>
        <dbReference type="EMBL" id="DAF87768.1"/>
    </source>
</evidence>
<name>A0A8S5TZX7_9CAUD</name>
<accession>A0A8S5TZX7</accession>
<sequence>MSKFKNVFLAKGDVKKALADFTAAWSSDYLKVDDENSKQVAIARAMKAQEKIARSGIPKRYRWCTFQAIAERGVPAKLAENFAVAKAYALDLENQMQAGHGLLMTGPCGQLKTTMACAIALVAIKKHKSVFFVSMPELLTKLLQDPQDGTFLSKVRERDVVILDDLGMEYQSKKSDWMKGQVDAIITHRYNELKPTIITTNLDADQIIKRYDTRFFDRLRDSCYAVISGGESVRGTLNTEETE</sequence>
<dbReference type="GO" id="GO:0004386">
    <property type="term" value="F:helicase activity"/>
    <property type="evidence" value="ECO:0007669"/>
    <property type="project" value="UniProtKB-KW"/>
</dbReference>
<evidence type="ECO:0000259" key="1">
    <source>
        <dbReference type="Pfam" id="PF01695"/>
    </source>
</evidence>
<dbReference type="GO" id="GO:0006260">
    <property type="term" value="P:DNA replication"/>
    <property type="evidence" value="ECO:0007669"/>
    <property type="project" value="TreeGrafter"/>
</dbReference>
<organism evidence="2">
    <name type="scientific">Myoviridae sp. ctCuC1</name>
    <dbReference type="NCBI Taxonomy" id="2825055"/>
    <lineage>
        <taxon>Viruses</taxon>
        <taxon>Duplodnaviria</taxon>
        <taxon>Heunggongvirae</taxon>
        <taxon>Uroviricota</taxon>
        <taxon>Caudoviricetes</taxon>
    </lineage>
</organism>
<keyword evidence="2" id="KW-0347">Helicase</keyword>
<dbReference type="Gene3D" id="3.40.50.300">
    <property type="entry name" value="P-loop containing nucleotide triphosphate hydrolases"/>
    <property type="match status" value="1"/>
</dbReference>
<dbReference type="InterPro" id="IPR027417">
    <property type="entry name" value="P-loop_NTPase"/>
</dbReference>
<dbReference type="EMBL" id="BK015968">
    <property type="protein sequence ID" value="DAF87768.1"/>
    <property type="molecule type" value="Genomic_DNA"/>
</dbReference>
<keyword evidence="2" id="KW-0067">ATP-binding</keyword>
<feature type="domain" description="IstB-like ATP-binding" evidence="1">
    <location>
        <begin position="100"/>
        <end position="234"/>
    </location>
</feature>
<proteinExistence type="predicted"/>
<dbReference type="GO" id="GO:0005524">
    <property type="term" value="F:ATP binding"/>
    <property type="evidence" value="ECO:0007669"/>
    <property type="project" value="InterPro"/>
</dbReference>
<dbReference type="InterPro" id="IPR002611">
    <property type="entry name" value="IstB_ATP-bd"/>
</dbReference>
<dbReference type="PANTHER" id="PTHR30050">
    <property type="entry name" value="CHROMOSOMAL REPLICATION INITIATOR PROTEIN DNAA"/>
    <property type="match status" value="1"/>
</dbReference>